<feature type="region of interest" description="Disordered" evidence="8">
    <location>
        <begin position="212"/>
        <end position="436"/>
    </location>
</feature>
<protein>
    <submittedName>
        <fullName evidence="10">Stimulated by retinoic acid gene 6 protein homolog</fullName>
    </submittedName>
</protein>
<dbReference type="GO" id="GO:0005886">
    <property type="term" value="C:plasma membrane"/>
    <property type="evidence" value="ECO:0007669"/>
    <property type="project" value="UniProtKB-SubCell"/>
</dbReference>
<comment type="subcellular location">
    <subcellularLocation>
        <location evidence="1">Cell membrane</location>
        <topology evidence="1">Multi-pass membrane protein</topology>
    </subcellularLocation>
</comment>
<feature type="compositionally biased region" description="Acidic residues" evidence="8">
    <location>
        <begin position="299"/>
        <end position="308"/>
    </location>
</feature>
<feature type="compositionally biased region" description="Acidic residues" evidence="8">
    <location>
        <begin position="388"/>
        <end position="399"/>
    </location>
</feature>
<dbReference type="Pfam" id="PF14752">
    <property type="entry name" value="RBP_receptor"/>
    <property type="match status" value="1"/>
</dbReference>
<proteinExistence type="predicted"/>
<evidence type="ECO:0000313" key="11">
    <source>
        <dbReference type="Proteomes" id="UP000735302"/>
    </source>
</evidence>
<evidence type="ECO:0000256" key="6">
    <source>
        <dbReference type="ARBA" id="ARBA00023136"/>
    </source>
</evidence>
<dbReference type="Gene3D" id="1.20.1070.10">
    <property type="entry name" value="Rhodopsin 7-helix transmembrane proteins"/>
    <property type="match status" value="1"/>
</dbReference>
<evidence type="ECO:0000256" key="8">
    <source>
        <dbReference type="SAM" id="MobiDB-lite"/>
    </source>
</evidence>
<reference evidence="10 11" key="1">
    <citation type="journal article" date="2021" name="Elife">
        <title>Chloroplast acquisition without the gene transfer in kleptoplastic sea slugs, Plakobranchus ocellatus.</title>
        <authorList>
            <person name="Maeda T."/>
            <person name="Takahashi S."/>
            <person name="Yoshida T."/>
            <person name="Shimamura S."/>
            <person name="Takaki Y."/>
            <person name="Nagai Y."/>
            <person name="Toyoda A."/>
            <person name="Suzuki Y."/>
            <person name="Arimoto A."/>
            <person name="Ishii H."/>
            <person name="Satoh N."/>
            <person name="Nishiyama T."/>
            <person name="Hasebe M."/>
            <person name="Maruyama T."/>
            <person name="Minagawa J."/>
            <person name="Obokata J."/>
            <person name="Shigenobu S."/>
        </authorList>
    </citation>
    <scope>NUCLEOTIDE SEQUENCE [LARGE SCALE GENOMIC DNA]</scope>
</reference>
<keyword evidence="3" id="KW-1003">Cell membrane</keyword>
<name>A0AAV4BWA1_9GAST</name>
<evidence type="ECO:0000313" key="10">
    <source>
        <dbReference type="EMBL" id="GFO22694.1"/>
    </source>
</evidence>
<evidence type="ECO:0000256" key="7">
    <source>
        <dbReference type="ARBA" id="ARBA00023170"/>
    </source>
</evidence>
<feature type="transmembrane region" description="Helical" evidence="9">
    <location>
        <begin position="64"/>
        <end position="89"/>
    </location>
</feature>
<feature type="compositionally biased region" description="Basic and acidic residues" evidence="8">
    <location>
        <begin position="350"/>
        <end position="364"/>
    </location>
</feature>
<dbReference type="GO" id="GO:0034632">
    <property type="term" value="F:retinol transmembrane transporter activity"/>
    <property type="evidence" value="ECO:0007669"/>
    <property type="project" value="InterPro"/>
</dbReference>
<evidence type="ECO:0000256" key="9">
    <source>
        <dbReference type="SAM" id="Phobius"/>
    </source>
</evidence>
<dbReference type="InterPro" id="IPR026612">
    <property type="entry name" value="STRA6-like"/>
</dbReference>
<feature type="compositionally biased region" description="Basic residues" evidence="8">
    <location>
        <begin position="256"/>
        <end position="290"/>
    </location>
</feature>
<keyword evidence="6 9" id="KW-0472">Membrane</keyword>
<evidence type="ECO:0000256" key="4">
    <source>
        <dbReference type="ARBA" id="ARBA00022692"/>
    </source>
</evidence>
<feature type="compositionally biased region" description="Acidic residues" evidence="8">
    <location>
        <begin position="315"/>
        <end position="324"/>
    </location>
</feature>
<feature type="transmembrane region" description="Helical" evidence="9">
    <location>
        <begin position="171"/>
        <end position="195"/>
    </location>
</feature>
<gene>
    <name evidence="10" type="ORF">PoB_004919900</name>
</gene>
<evidence type="ECO:0000256" key="1">
    <source>
        <dbReference type="ARBA" id="ARBA00004651"/>
    </source>
</evidence>
<dbReference type="EMBL" id="BLXT01005442">
    <property type="protein sequence ID" value="GFO22694.1"/>
    <property type="molecule type" value="Genomic_DNA"/>
</dbReference>
<comment type="caution">
    <text evidence="10">The sequence shown here is derived from an EMBL/GenBank/DDBJ whole genome shotgun (WGS) entry which is preliminary data.</text>
</comment>
<accession>A0AAV4BWA1</accession>
<feature type="compositionally biased region" description="Acidic residues" evidence="8">
    <location>
        <begin position="233"/>
        <end position="247"/>
    </location>
</feature>
<dbReference type="AlphaFoldDB" id="A0AAV4BWA1"/>
<dbReference type="PANTHER" id="PTHR21444:SF15">
    <property type="entry name" value="RECEPTOR FOR RETINOL UPTAKE STRA6"/>
    <property type="match status" value="1"/>
</dbReference>
<keyword evidence="7" id="KW-0675">Receptor</keyword>
<dbReference type="Proteomes" id="UP000735302">
    <property type="component" value="Unassembled WGS sequence"/>
</dbReference>
<feature type="compositionally biased region" description="Basic residues" evidence="8">
    <location>
        <begin position="212"/>
        <end position="229"/>
    </location>
</feature>
<feature type="compositionally biased region" description="Basic and acidic residues" evidence="8">
    <location>
        <begin position="325"/>
        <end position="334"/>
    </location>
</feature>
<evidence type="ECO:0000256" key="3">
    <source>
        <dbReference type="ARBA" id="ARBA00022475"/>
    </source>
</evidence>
<keyword evidence="2" id="KW-0813">Transport</keyword>
<feature type="transmembrane region" description="Helical" evidence="9">
    <location>
        <begin position="7"/>
        <end position="30"/>
    </location>
</feature>
<keyword evidence="5 9" id="KW-1133">Transmembrane helix</keyword>
<dbReference type="GO" id="GO:0038023">
    <property type="term" value="F:signaling receptor activity"/>
    <property type="evidence" value="ECO:0007669"/>
    <property type="project" value="InterPro"/>
</dbReference>
<keyword evidence="11" id="KW-1185">Reference proteome</keyword>
<feature type="compositionally biased region" description="Gly residues" evidence="8">
    <location>
        <begin position="365"/>
        <end position="387"/>
    </location>
</feature>
<evidence type="ECO:0000256" key="2">
    <source>
        <dbReference type="ARBA" id="ARBA00022448"/>
    </source>
</evidence>
<feature type="compositionally biased region" description="Basic residues" evidence="8">
    <location>
        <begin position="403"/>
        <end position="436"/>
    </location>
</feature>
<dbReference type="GO" id="GO:0071939">
    <property type="term" value="P:vitamin A import into cell"/>
    <property type="evidence" value="ECO:0007669"/>
    <property type="project" value="TreeGrafter"/>
</dbReference>
<keyword evidence="4 9" id="KW-0812">Transmembrane</keyword>
<dbReference type="PANTHER" id="PTHR21444">
    <property type="entry name" value="COILED-COIL DOMAIN-CONTAINING PROTEIN 180"/>
    <property type="match status" value="1"/>
</dbReference>
<organism evidence="10 11">
    <name type="scientific">Plakobranchus ocellatus</name>
    <dbReference type="NCBI Taxonomy" id="259542"/>
    <lineage>
        <taxon>Eukaryota</taxon>
        <taxon>Metazoa</taxon>
        <taxon>Spiralia</taxon>
        <taxon>Lophotrochozoa</taxon>
        <taxon>Mollusca</taxon>
        <taxon>Gastropoda</taxon>
        <taxon>Heterobranchia</taxon>
        <taxon>Euthyneura</taxon>
        <taxon>Panpulmonata</taxon>
        <taxon>Sacoglossa</taxon>
        <taxon>Placobranchoidea</taxon>
        <taxon>Plakobranchidae</taxon>
        <taxon>Plakobranchus</taxon>
    </lineage>
</organism>
<sequence>MFVAGCVVYVITVELLVGFVGAFDVSLASLETQIDAVGWDKIPGEDPELTNYRNVLLLTRYLTFVFRVCLIVSVTVACLLSFLTILHMLSSFRNNLFAMYRGDFKEIPPPSEESAVSLCTGSIKYAGFQVAYLVWAYIITCLILFIVSLVLAVIILLSIHGSTDWLLNSVLQVWPGVLIATLLVIAQILLAKYVFLQDGGEHLRLDNRITRRNKRRRTTNTRKRRKTRRKKEDEEEDNENEEQDEVEEKEKDTETRRRKRRRMKRRKTRRRTMRKRRMRWRSNRRRRRTRKKEDKQKEEDEEKDDDDEENKKEDNEEDEEEKEEEEVKKYEERGRTKKRWRSSRGVGRGGRGERDGKVRAREGGRGGGVQGGGGRGVRKGGGGGGGGGEEEDEEVDDEEEKRRTIRRKERRRNSSSKRGRNSKSTKSKKSRRRRMG</sequence>
<feature type="transmembrane region" description="Helical" evidence="9">
    <location>
        <begin position="132"/>
        <end position="159"/>
    </location>
</feature>
<evidence type="ECO:0000256" key="5">
    <source>
        <dbReference type="ARBA" id="ARBA00022989"/>
    </source>
</evidence>